<dbReference type="Gene3D" id="1.10.287.560">
    <property type="entry name" value="Histidine kinase CheA-like, homodimeric domain"/>
    <property type="match status" value="1"/>
</dbReference>
<name>A0A974WLG9_9BACT</name>
<dbReference type="SUPFAM" id="SSF47226">
    <property type="entry name" value="Histidine-containing phosphotransfer domain, HPT domain"/>
    <property type="match status" value="1"/>
</dbReference>
<dbReference type="GO" id="GO:0000155">
    <property type="term" value="F:phosphorelay sensor kinase activity"/>
    <property type="evidence" value="ECO:0007669"/>
    <property type="project" value="InterPro"/>
</dbReference>
<evidence type="ECO:0000256" key="10">
    <source>
        <dbReference type="ARBA" id="ARBA00023012"/>
    </source>
</evidence>
<dbReference type="Pfam" id="PF01584">
    <property type="entry name" value="CheW"/>
    <property type="match status" value="1"/>
</dbReference>
<evidence type="ECO:0000259" key="14">
    <source>
        <dbReference type="PROSITE" id="PS50109"/>
    </source>
</evidence>
<dbReference type="InterPro" id="IPR036061">
    <property type="entry name" value="CheW-like_dom_sf"/>
</dbReference>
<feature type="compositionally biased region" description="Basic and acidic residues" evidence="13">
    <location>
        <begin position="179"/>
        <end position="189"/>
    </location>
</feature>
<dbReference type="Gene3D" id="2.30.30.40">
    <property type="entry name" value="SH3 Domains"/>
    <property type="match status" value="1"/>
</dbReference>
<protein>
    <recommendedName>
        <fullName evidence="3">Chemotaxis protein CheA</fullName>
        <ecNumber evidence="2">2.7.13.3</ecNumber>
    </recommendedName>
</protein>
<dbReference type="PROSITE" id="PS50109">
    <property type="entry name" value="HIS_KIN"/>
    <property type="match status" value="1"/>
</dbReference>
<dbReference type="KEGG" id="fuv:JR347_00375"/>
<evidence type="ECO:0000256" key="2">
    <source>
        <dbReference type="ARBA" id="ARBA00012438"/>
    </source>
</evidence>
<evidence type="ECO:0000259" key="16">
    <source>
        <dbReference type="PROSITE" id="PS50894"/>
    </source>
</evidence>
<dbReference type="SMART" id="SM00260">
    <property type="entry name" value="CheW"/>
    <property type="match status" value="1"/>
</dbReference>
<dbReference type="PROSITE" id="PS50851">
    <property type="entry name" value="CHEW"/>
    <property type="match status" value="1"/>
</dbReference>
<dbReference type="Pfam" id="PF02895">
    <property type="entry name" value="H-kinase_dim"/>
    <property type="match status" value="1"/>
</dbReference>
<dbReference type="InterPro" id="IPR051315">
    <property type="entry name" value="Bact_Chemotaxis_CheA"/>
</dbReference>
<dbReference type="SMART" id="SM00387">
    <property type="entry name" value="HATPase_c"/>
    <property type="match status" value="1"/>
</dbReference>
<evidence type="ECO:0000256" key="9">
    <source>
        <dbReference type="ARBA" id="ARBA00022840"/>
    </source>
</evidence>
<dbReference type="InterPro" id="IPR004358">
    <property type="entry name" value="Sig_transdc_His_kin-like_C"/>
</dbReference>
<dbReference type="SUPFAM" id="SSF47384">
    <property type="entry name" value="Homodimeric domain of signal transducing histidine kinase"/>
    <property type="match status" value="1"/>
</dbReference>
<dbReference type="EMBL" id="CP070608">
    <property type="protein sequence ID" value="QSE97578.1"/>
    <property type="molecule type" value="Genomic_DNA"/>
</dbReference>
<reference evidence="17" key="1">
    <citation type="submission" date="2021-02" db="EMBL/GenBank/DDBJ databases">
        <title>Fulvivirga sp. S481 isolated from sea water.</title>
        <authorList>
            <person name="Bae S.S."/>
            <person name="Baek K."/>
        </authorList>
    </citation>
    <scope>NUCLEOTIDE SEQUENCE</scope>
    <source>
        <strain evidence="17">S481</strain>
    </source>
</reference>
<keyword evidence="5 12" id="KW-0597">Phosphoprotein</keyword>
<dbReference type="Proteomes" id="UP000662783">
    <property type="component" value="Chromosome"/>
</dbReference>
<comment type="function">
    <text evidence="11">Involved in the transmission of sensory signals from the chemoreceptors to the flagellar motors. CheA is autophosphorylated; it can transfer its phosphate group to either CheB or CheY.</text>
</comment>
<dbReference type="InterPro" id="IPR008207">
    <property type="entry name" value="Sig_transdc_His_kin_Hpt_dom"/>
</dbReference>
<keyword evidence="8" id="KW-0418">Kinase</keyword>
<evidence type="ECO:0000256" key="8">
    <source>
        <dbReference type="ARBA" id="ARBA00022777"/>
    </source>
</evidence>
<dbReference type="Gene3D" id="1.20.120.160">
    <property type="entry name" value="HPT domain"/>
    <property type="match status" value="1"/>
</dbReference>
<keyword evidence="4" id="KW-0145">Chemotaxis</keyword>
<accession>A0A974WLG9</accession>
<dbReference type="AlphaFoldDB" id="A0A974WLG9"/>
<dbReference type="PRINTS" id="PR00344">
    <property type="entry name" value="BCTRLSENSOR"/>
</dbReference>
<dbReference type="InterPro" id="IPR004105">
    <property type="entry name" value="CheA-like_dim"/>
</dbReference>
<evidence type="ECO:0000256" key="1">
    <source>
        <dbReference type="ARBA" id="ARBA00000085"/>
    </source>
</evidence>
<evidence type="ECO:0000259" key="15">
    <source>
        <dbReference type="PROSITE" id="PS50851"/>
    </source>
</evidence>
<evidence type="ECO:0000256" key="7">
    <source>
        <dbReference type="ARBA" id="ARBA00022741"/>
    </source>
</evidence>
<dbReference type="Gene3D" id="3.30.565.10">
    <property type="entry name" value="Histidine kinase-like ATPase, C-terminal domain"/>
    <property type="match status" value="1"/>
</dbReference>
<evidence type="ECO:0000256" key="13">
    <source>
        <dbReference type="SAM" id="MobiDB-lite"/>
    </source>
</evidence>
<feature type="domain" description="CheW-like" evidence="15">
    <location>
        <begin position="476"/>
        <end position="625"/>
    </location>
</feature>
<feature type="compositionally biased region" description="Basic and acidic residues" evidence="13">
    <location>
        <begin position="137"/>
        <end position="147"/>
    </location>
</feature>
<organism evidence="17 18">
    <name type="scientific">Fulvivirga lutea</name>
    <dbReference type="NCBI Taxonomy" id="2810512"/>
    <lineage>
        <taxon>Bacteria</taxon>
        <taxon>Pseudomonadati</taxon>
        <taxon>Bacteroidota</taxon>
        <taxon>Cytophagia</taxon>
        <taxon>Cytophagales</taxon>
        <taxon>Fulvivirgaceae</taxon>
        <taxon>Fulvivirga</taxon>
    </lineage>
</organism>
<evidence type="ECO:0000256" key="6">
    <source>
        <dbReference type="ARBA" id="ARBA00022679"/>
    </source>
</evidence>
<dbReference type="SUPFAM" id="SSF55874">
    <property type="entry name" value="ATPase domain of HSP90 chaperone/DNA topoisomerase II/histidine kinase"/>
    <property type="match status" value="1"/>
</dbReference>
<feature type="compositionally biased region" description="Polar residues" evidence="13">
    <location>
        <begin position="168"/>
        <end position="178"/>
    </location>
</feature>
<feature type="compositionally biased region" description="Basic residues" evidence="13">
    <location>
        <begin position="152"/>
        <end position="163"/>
    </location>
</feature>
<dbReference type="SMART" id="SM00073">
    <property type="entry name" value="HPT"/>
    <property type="match status" value="1"/>
</dbReference>
<sequence length="633" mass="69934">MSSKEEEYKEIFMAEAQENFEEINKILTDLEKNLDDKNLVNSLFRITHTLKGNAAGMGFNDISSLAHVIEDLFGEVREGKLKLNKDMFTSLFKAVDTLGALIESLKDGNKVSFRGIKTKLEVLISRSKEGDEGTPGKIEEKKSDKTEQPPVAKKKTAPKKRVAHKEQATPTGNKNQQVKKAEEPSQESDIKLTEAQLASINELINENDDGEVSDEKSEIEVEDTGTKITFSDLVQVPVRKLDNLLNLVGELIIERDRIIAAYEGNSNEYSRLNRISSDLQYSVMDVRLVQVGFLFNKFHRVVRDAAAVENKSVNLDLKGVTTEIDRNILQIISDSLIHLIRNSVSHGIESPAERKKVGKPEEGTVTLSARNDSDGVIIEIIDDGKGIDVERVKQKAIDKGLVTKEMLPLMNRTELLMLIFEAGFSTCDQVSSLSGRGVGMDVVKKAIDSIGGNINLNTEAGKGTTISLKLPSSMAVKGTLLFESDHQQYAIPLSYTEAVVSFYKSELHKVSNGLIATHLGKTISIVFLQDLFNIKPGQNINAQKLLQSSYDNIHPEQQLDTVIVSYNGRTVGLVVDKLLQQKEIVEKPLMKPLDQIKLLSGVTILGNGHVCPVINIAAITTMIFNINLSNQKA</sequence>
<evidence type="ECO:0000256" key="3">
    <source>
        <dbReference type="ARBA" id="ARBA00021495"/>
    </source>
</evidence>
<dbReference type="PANTHER" id="PTHR43395:SF10">
    <property type="entry name" value="CHEMOTAXIS PROTEIN CHEA"/>
    <property type="match status" value="1"/>
</dbReference>
<comment type="catalytic activity">
    <reaction evidence="1">
        <text>ATP + protein L-histidine = ADP + protein N-phospho-L-histidine.</text>
        <dbReference type="EC" id="2.7.13.3"/>
    </reaction>
</comment>
<feature type="domain" description="Histidine kinase" evidence="14">
    <location>
        <begin position="229"/>
        <end position="474"/>
    </location>
</feature>
<proteinExistence type="predicted"/>
<evidence type="ECO:0000256" key="5">
    <source>
        <dbReference type="ARBA" id="ARBA00022553"/>
    </source>
</evidence>
<dbReference type="CDD" id="cd00088">
    <property type="entry name" value="HPT"/>
    <property type="match status" value="1"/>
</dbReference>
<dbReference type="SMART" id="SM01231">
    <property type="entry name" value="H-kinase_dim"/>
    <property type="match status" value="1"/>
</dbReference>
<dbReference type="RefSeq" id="WP_205722088.1">
    <property type="nucleotide sequence ID" value="NZ_CP070608.1"/>
</dbReference>
<dbReference type="GO" id="GO:0006935">
    <property type="term" value="P:chemotaxis"/>
    <property type="evidence" value="ECO:0007669"/>
    <property type="project" value="UniProtKB-KW"/>
</dbReference>
<keyword evidence="7" id="KW-0547">Nucleotide-binding</keyword>
<keyword evidence="18" id="KW-1185">Reference proteome</keyword>
<dbReference type="InterPro" id="IPR002545">
    <property type="entry name" value="CheW-lke_dom"/>
</dbReference>
<gene>
    <name evidence="17" type="ORF">JR347_00375</name>
</gene>
<dbReference type="GO" id="GO:0005524">
    <property type="term" value="F:ATP binding"/>
    <property type="evidence" value="ECO:0007669"/>
    <property type="project" value="UniProtKB-KW"/>
</dbReference>
<dbReference type="PANTHER" id="PTHR43395">
    <property type="entry name" value="SENSOR HISTIDINE KINASE CHEA"/>
    <property type="match status" value="1"/>
</dbReference>
<dbReference type="Pfam" id="PF01627">
    <property type="entry name" value="Hpt"/>
    <property type="match status" value="1"/>
</dbReference>
<dbReference type="InterPro" id="IPR036890">
    <property type="entry name" value="HATPase_C_sf"/>
</dbReference>
<keyword evidence="6" id="KW-0808">Transferase</keyword>
<dbReference type="Pfam" id="PF02518">
    <property type="entry name" value="HATPase_c"/>
    <property type="match status" value="1"/>
</dbReference>
<evidence type="ECO:0000256" key="4">
    <source>
        <dbReference type="ARBA" id="ARBA00022500"/>
    </source>
</evidence>
<evidence type="ECO:0000256" key="12">
    <source>
        <dbReference type="PROSITE-ProRule" id="PRU00110"/>
    </source>
</evidence>
<dbReference type="InterPro" id="IPR036097">
    <property type="entry name" value="HisK_dim/P_sf"/>
</dbReference>
<dbReference type="InterPro" id="IPR005467">
    <property type="entry name" value="His_kinase_dom"/>
</dbReference>
<evidence type="ECO:0000256" key="11">
    <source>
        <dbReference type="ARBA" id="ARBA00035100"/>
    </source>
</evidence>
<dbReference type="InterPro" id="IPR036641">
    <property type="entry name" value="HPT_dom_sf"/>
</dbReference>
<dbReference type="SUPFAM" id="SSF50341">
    <property type="entry name" value="CheW-like"/>
    <property type="match status" value="1"/>
</dbReference>
<dbReference type="InterPro" id="IPR003594">
    <property type="entry name" value="HATPase_dom"/>
</dbReference>
<dbReference type="FunFam" id="3.30.565.10:FF:000016">
    <property type="entry name" value="Chemotaxis protein CheA, putative"/>
    <property type="match status" value="1"/>
</dbReference>
<keyword evidence="10" id="KW-0902">Two-component regulatory system</keyword>
<dbReference type="InterPro" id="IPR037006">
    <property type="entry name" value="CheA-like_homodim_sf"/>
</dbReference>
<dbReference type="EC" id="2.7.13.3" evidence="2"/>
<dbReference type="GO" id="GO:0005737">
    <property type="term" value="C:cytoplasm"/>
    <property type="evidence" value="ECO:0007669"/>
    <property type="project" value="InterPro"/>
</dbReference>
<feature type="domain" description="HPt" evidence="16">
    <location>
        <begin position="1"/>
        <end position="105"/>
    </location>
</feature>
<feature type="region of interest" description="Disordered" evidence="13">
    <location>
        <begin position="127"/>
        <end position="189"/>
    </location>
</feature>
<feature type="modified residue" description="Phosphohistidine" evidence="12">
    <location>
        <position position="48"/>
    </location>
</feature>
<keyword evidence="9" id="KW-0067">ATP-binding</keyword>
<dbReference type="PROSITE" id="PS50894">
    <property type="entry name" value="HPT"/>
    <property type="match status" value="1"/>
</dbReference>
<evidence type="ECO:0000313" key="18">
    <source>
        <dbReference type="Proteomes" id="UP000662783"/>
    </source>
</evidence>
<evidence type="ECO:0000313" key="17">
    <source>
        <dbReference type="EMBL" id="QSE97578.1"/>
    </source>
</evidence>